<dbReference type="Gene3D" id="3.90.950.20">
    <property type="entry name" value="CinA-like"/>
    <property type="match status" value="1"/>
</dbReference>
<dbReference type="SMART" id="SM00852">
    <property type="entry name" value="MoCF_biosynth"/>
    <property type="match status" value="1"/>
</dbReference>
<dbReference type="eggNOG" id="COG1058">
    <property type="taxonomic scope" value="Bacteria"/>
</dbReference>
<dbReference type="InterPro" id="IPR036425">
    <property type="entry name" value="MoaB/Mog-like_dom_sf"/>
</dbReference>
<dbReference type="InterPro" id="IPR008136">
    <property type="entry name" value="CinA_C"/>
</dbReference>
<organism evidence="3 4">
    <name type="scientific">Thermovirga lienii (strain ATCC BAA-1197 / DSM 17291 / Cas60314)</name>
    <dbReference type="NCBI Taxonomy" id="580340"/>
    <lineage>
        <taxon>Bacteria</taxon>
        <taxon>Thermotogati</taxon>
        <taxon>Synergistota</taxon>
        <taxon>Synergistia</taxon>
        <taxon>Synergistales</taxon>
        <taxon>Thermovirgaceae</taxon>
        <taxon>Thermovirga</taxon>
    </lineage>
</organism>
<dbReference type="HAMAP" id="MF_00226_B">
    <property type="entry name" value="CinA_B"/>
    <property type="match status" value="1"/>
</dbReference>
<evidence type="ECO:0000313" key="4">
    <source>
        <dbReference type="Proteomes" id="UP000005868"/>
    </source>
</evidence>
<dbReference type="EMBL" id="CP003096">
    <property type="protein sequence ID" value="AER66584.1"/>
    <property type="molecule type" value="Genomic_DNA"/>
</dbReference>
<gene>
    <name evidence="3" type="ordered locus">Tlie_0851</name>
</gene>
<dbReference type="CDD" id="cd00885">
    <property type="entry name" value="cinA"/>
    <property type="match status" value="1"/>
</dbReference>
<dbReference type="InterPro" id="IPR050101">
    <property type="entry name" value="CinA"/>
</dbReference>
<dbReference type="Proteomes" id="UP000005868">
    <property type="component" value="Chromosome"/>
</dbReference>
<comment type="similarity">
    <text evidence="1">Belongs to the CinA family.</text>
</comment>
<dbReference type="SUPFAM" id="SSF142433">
    <property type="entry name" value="CinA-like"/>
    <property type="match status" value="1"/>
</dbReference>
<dbReference type="InterPro" id="IPR036653">
    <property type="entry name" value="CinA-like_C"/>
</dbReference>
<evidence type="ECO:0000313" key="3">
    <source>
        <dbReference type="EMBL" id="AER66584.1"/>
    </source>
</evidence>
<dbReference type="KEGG" id="tli:Tlie_0851"/>
<keyword evidence="4" id="KW-1185">Reference proteome</keyword>
<dbReference type="InterPro" id="IPR001453">
    <property type="entry name" value="MoaB/Mog_dom"/>
</dbReference>
<reference evidence="3 4" key="2">
    <citation type="journal article" date="2012" name="Stand. Genomic Sci.">
        <title>Genome sequence of the moderately thermophilic, amino-acid-degrading and sulfur-reducing bacterium Thermovirga lienii type strain (Cas60314(T)).</title>
        <authorList>
            <person name="Goker M."/>
            <person name="Saunders E."/>
            <person name="Lapidus A."/>
            <person name="Nolan M."/>
            <person name="Lucas S."/>
            <person name="Hammon N."/>
            <person name="Deshpande S."/>
            <person name="Cheng J.F."/>
            <person name="Han C."/>
            <person name="Tapia R."/>
            <person name="Goodwin L.A."/>
            <person name="Pitluck S."/>
            <person name="Liolios K."/>
            <person name="Mavromatis K."/>
            <person name="Pagani I."/>
            <person name="Ivanova N."/>
            <person name="Mikhailova N."/>
            <person name="Pati A."/>
            <person name="Chen A."/>
            <person name="Palaniappan K."/>
            <person name="Land M."/>
            <person name="Chang Y.J."/>
            <person name="Jeffries C.D."/>
            <person name="Brambilla E.M."/>
            <person name="Rohde M."/>
            <person name="Spring S."/>
            <person name="Detter J.C."/>
            <person name="Woyke T."/>
            <person name="Bristow J."/>
            <person name="Eisen J.A."/>
            <person name="Markowitz V."/>
            <person name="Hugenholtz P."/>
            <person name="Kyrpides N.C."/>
            <person name="Klenk H.P."/>
        </authorList>
    </citation>
    <scope>NUCLEOTIDE SEQUENCE [LARGE SCALE GENOMIC DNA]</scope>
    <source>
        <strain evidence="4">ATCC BAA-1197 / DSM 17291 / Cas60314</strain>
    </source>
</reference>
<dbReference type="Gene3D" id="3.40.980.10">
    <property type="entry name" value="MoaB/Mog-like domain"/>
    <property type="match status" value="1"/>
</dbReference>
<dbReference type="eggNOG" id="COG1546">
    <property type="taxonomic scope" value="Bacteria"/>
</dbReference>
<sequence length="409" mass="43595">MKEAALFAIGDELLAGIGREGNCSWLAGKLSDIGWQVATIQVLPDEIDFIVSSVGAWLGKVDLIVLSGGLGPTHDDVTREAVSRLLGRPLVLREDLYASILARYAGPIKEAVERSKHKQALIPEGAEGIYNPLGSALAFKVNLMDTEIFVLPGVPREFKAIAEERVLPALDKGGKVREVIRVVGWPESVLKDKLKGLLEEFKEVKLSILPSPNLIKLSLWGTPGDVYNAANYVRDLLSEDILPQGASSLAEAVLLEAEKKQASVALAESCTGGLLGASLTQIPGASKVFLGGVVCYSNESKIRILKVPEEVIRDHGAVSPECAEAMALGAKELLGSDFALSVTGIAGPDGGTEEKPVGTVCFAISSPKGLEVFQRQFFGDRSNIRDWAVAFGLEKLWRAIKGGCEGGAR</sequence>
<protein>
    <recommendedName>
        <fullName evidence="1">CinA-like protein</fullName>
    </recommendedName>
</protein>
<dbReference type="PIRSF" id="PIRSF006728">
    <property type="entry name" value="CinA"/>
    <property type="match status" value="1"/>
</dbReference>
<dbReference type="SUPFAM" id="SSF53218">
    <property type="entry name" value="Molybdenum cofactor biosynthesis proteins"/>
    <property type="match status" value="1"/>
</dbReference>
<dbReference type="InterPro" id="IPR008135">
    <property type="entry name" value="Competence-induced_CinA"/>
</dbReference>
<dbReference type="OrthoDB" id="9801454at2"/>
<dbReference type="Pfam" id="PF02464">
    <property type="entry name" value="CinA"/>
    <property type="match status" value="1"/>
</dbReference>
<evidence type="ECO:0000259" key="2">
    <source>
        <dbReference type="SMART" id="SM00852"/>
    </source>
</evidence>
<evidence type="ECO:0000256" key="1">
    <source>
        <dbReference type="HAMAP-Rule" id="MF_00226"/>
    </source>
</evidence>
<reference evidence="4" key="1">
    <citation type="submission" date="2011-10" db="EMBL/GenBank/DDBJ databases">
        <title>The complete genome of chromosome of Thermovirga lienii DSM 17291.</title>
        <authorList>
            <consortium name="US DOE Joint Genome Institute (JGI-PGF)"/>
            <person name="Lucas S."/>
            <person name="Copeland A."/>
            <person name="Lapidus A."/>
            <person name="Glavina del Rio T."/>
            <person name="Dalin E."/>
            <person name="Tice H."/>
            <person name="Bruce D."/>
            <person name="Goodwin L."/>
            <person name="Pitluck S."/>
            <person name="Peters L."/>
            <person name="Mikhailova N."/>
            <person name="Saunders E."/>
            <person name="Kyrpides N."/>
            <person name="Mavromatis K."/>
            <person name="Ivanova N."/>
            <person name="Last F.I."/>
            <person name="Brettin T."/>
            <person name="Detter J.C."/>
            <person name="Han C."/>
            <person name="Larimer F."/>
            <person name="Land M."/>
            <person name="Hauser L."/>
            <person name="Markowitz V."/>
            <person name="Cheng J.-F."/>
            <person name="Hugenholtz P."/>
            <person name="Woyke T."/>
            <person name="Wu D."/>
            <person name="Spring S."/>
            <person name="Schroeder M."/>
            <person name="Brambilla E.-M."/>
            <person name="Klenk H.-P."/>
            <person name="Eisen J.A."/>
        </authorList>
    </citation>
    <scope>NUCLEOTIDE SEQUENCE [LARGE SCALE GENOMIC DNA]</scope>
    <source>
        <strain evidence="4">ATCC BAA-1197 / DSM 17291 / Cas60314</strain>
    </source>
</reference>
<dbReference type="STRING" id="580340.Tlie_0851"/>
<dbReference type="Pfam" id="PF00994">
    <property type="entry name" value="MoCF_biosynth"/>
    <property type="match status" value="1"/>
</dbReference>
<dbReference type="AlphaFoldDB" id="G7V9N4"/>
<dbReference type="NCBIfam" id="TIGR00199">
    <property type="entry name" value="PncC_domain"/>
    <property type="match status" value="1"/>
</dbReference>
<dbReference type="NCBIfam" id="TIGR00200">
    <property type="entry name" value="cinA_nterm"/>
    <property type="match status" value="1"/>
</dbReference>
<dbReference type="PANTHER" id="PTHR13939">
    <property type="entry name" value="NICOTINAMIDE-NUCLEOTIDE AMIDOHYDROLASE PNCC"/>
    <property type="match status" value="1"/>
</dbReference>
<dbReference type="PANTHER" id="PTHR13939:SF0">
    <property type="entry name" value="NMN AMIDOHYDROLASE-LIKE PROTEIN YFAY"/>
    <property type="match status" value="1"/>
</dbReference>
<feature type="domain" description="MoaB/Mog" evidence="2">
    <location>
        <begin position="5"/>
        <end position="172"/>
    </location>
</feature>
<accession>G7V9N4</accession>
<dbReference type="HOGENOM" id="CLU_030805_9_3_0"/>
<name>G7V9N4_THELD</name>
<proteinExistence type="inferred from homology"/>